<evidence type="ECO:0000256" key="5">
    <source>
        <dbReference type="ARBA" id="ARBA00022454"/>
    </source>
</evidence>
<dbReference type="InParanoid" id="K0KLJ8"/>
<reference evidence="13 14" key="1">
    <citation type="journal article" date="2012" name="Eukaryot. Cell">
        <title>Draft genome sequence of Wickerhamomyces ciferrii NRRL Y-1031 F-60-10.</title>
        <authorList>
            <person name="Schneider J."/>
            <person name="Andrea H."/>
            <person name="Blom J."/>
            <person name="Jaenicke S."/>
            <person name="Ruckert C."/>
            <person name="Schorsch C."/>
            <person name="Szczepanowski R."/>
            <person name="Farwick M."/>
            <person name="Goesmann A."/>
            <person name="Puhler A."/>
            <person name="Schaffer S."/>
            <person name="Tauch A."/>
            <person name="Kohler T."/>
            <person name="Brinkrolf K."/>
        </authorList>
    </citation>
    <scope>NUCLEOTIDE SEQUENCE [LARGE SCALE GENOMIC DNA]</scope>
    <source>
        <strain evidence="14">ATCC 14091 / BCRC 22168 / CBS 111 / JCM 3599 / NBRC 0793 / NRRL Y-1031 F-60-10</strain>
    </source>
</reference>
<proteinExistence type="inferred from homology"/>
<keyword evidence="7 11" id="KW-0132">Cell division</keyword>
<dbReference type="HOGENOM" id="CLU_010510_0_1_1"/>
<comment type="function">
    <text evidence="11">Regulatory subunit of the condensin complex, a complex required for conversion of interphase chromatin into mitotic-like condense chromosomes.</text>
</comment>
<evidence type="ECO:0000256" key="1">
    <source>
        <dbReference type="ARBA" id="ARBA00004286"/>
    </source>
</evidence>
<organism evidence="13 14">
    <name type="scientific">Wickerhamomyces ciferrii (strain ATCC 14091 / BCRC 22168 / CBS 111 / JCM 3599 / NBRC 0793 / NRRL Y-1031 F-60-10)</name>
    <name type="common">Yeast</name>
    <name type="synonym">Pichia ciferrii</name>
    <dbReference type="NCBI Taxonomy" id="1206466"/>
    <lineage>
        <taxon>Eukaryota</taxon>
        <taxon>Fungi</taxon>
        <taxon>Dikarya</taxon>
        <taxon>Ascomycota</taxon>
        <taxon>Saccharomycotina</taxon>
        <taxon>Saccharomycetes</taxon>
        <taxon>Phaffomycetales</taxon>
        <taxon>Wickerhamomycetaceae</taxon>
        <taxon>Wickerhamomyces</taxon>
    </lineage>
</organism>
<dbReference type="Pfam" id="PF05786">
    <property type="entry name" value="Cnd2"/>
    <property type="match status" value="1"/>
</dbReference>
<dbReference type="Proteomes" id="UP000009328">
    <property type="component" value="Unassembled WGS sequence"/>
</dbReference>
<dbReference type="STRING" id="1206466.K0KLJ8"/>
<evidence type="ECO:0000256" key="11">
    <source>
        <dbReference type="PIRNR" id="PIRNR017126"/>
    </source>
</evidence>
<evidence type="ECO:0000256" key="2">
    <source>
        <dbReference type="ARBA" id="ARBA00004496"/>
    </source>
</evidence>
<evidence type="ECO:0000256" key="9">
    <source>
        <dbReference type="ARBA" id="ARBA00023067"/>
    </source>
</evidence>
<dbReference type="eggNOG" id="KOG2328">
    <property type="taxonomic scope" value="Eukaryota"/>
</dbReference>
<evidence type="ECO:0000256" key="4">
    <source>
        <dbReference type="ARBA" id="ARBA00016065"/>
    </source>
</evidence>
<keyword evidence="5" id="KW-0158">Chromosome</keyword>
<gene>
    <name evidence="13" type="ORF">BN7_1773</name>
</gene>
<dbReference type="PANTHER" id="PTHR13108">
    <property type="entry name" value="CONDENSIN COMPLEX SUBUNIT 2"/>
    <property type="match status" value="1"/>
</dbReference>
<sequence>MESNNGNYINSQEDFEKWIRMATDNVTNSWDLALIDYFYDLSLLRDGDGINFQKASATLDGCVKIYSSRVDSAVTETGRLINGLATSKRNQAQDGNGEDEEEEVELDPNAPVKERRSRVNVANKNTIVDFDVIKFKKNDLELYVDPLFKKALTDFDEGGSKSLLLNMLNISDEGRIMFDTTDSAQGKAIKDDPNDQTLPEASDQPEKDTQQDNILDELEDDDEEEAGDQSMMDIDKSFAEMDIDQDDDVQDVNEDKKQEMLELEVMNLGKKYLGNFHESLICPSINELEGVLSQKVTSAELMAGLENAKLIEESDDEDDGDIGDYVDFDFGGANDFDDPGSFQNDSKLPANKTSVFFEDFDDEADDYGLTMRELFNESKDYGVTHIGEEEQDFNRTVANIPDENLLAYFDQYQRKNWAGPEHWKVQRIKNAYKPTFKSPLSNENNDDQDQESSTTKQKKKTKEHVTIDFLSDDFPDESEIFLEGSAGQNQLPMDKRDAGEAKHQLPEDHHFSTRNFIYLFTKEKLITSAFNKVTNLDQPIDTTLYADNITLNLDNQPENVNDANFYNDHGPDIDFDFDDANDDDEGNAITQSQELIGSQLLAKSQGKQSPLSYSRVAKRVDIILLKDNIWDSLQKERASRESIRLTNVPELSNSSTDTSTSSEPEENLKFTEIIHGLNGKYEPEAKKDLSTSVCFIALLHLANENGFTITNTEDNTDLMINRLI</sequence>
<dbReference type="InterPro" id="IPR022816">
    <property type="entry name" value="Condensin_barren_su2"/>
</dbReference>
<feature type="region of interest" description="Disordered" evidence="12">
    <location>
        <begin position="435"/>
        <end position="462"/>
    </location>
</feature>
<keyword evidence="14" id="KW-1185">Reference proteome</keyword>
<feature type="compositionally biased region" description="Acidic residues" evidence="12">
    <location>
        <begin position="96"/>
        <end position="106"/>
    </location>
</feature>
<keyword evidence="6" id="KW-0963">Cytoplasm</keyword>
<evidence type="ECO:0000313" key="13">
    <source>
        <dbReference type="EMBL" id="CCH42229.1"/>
    </source>
</evidence>
<dbReference type="GO" id="GO:0051301">
    <property type="term" value="P:cell division"/>
    <property type="evidence" value="ECO:0007669"/>
    <property type="project" value="UniProtKB-KW"/>
</dbReference>
<protein>
    <recommendedName>
        <fullName evidence="4 11">Condensin complex subunit 2</fullName>
    </recommendedName>
</protein>
<comment type="subcellular location">
    <subcellularLocation>
        <location evidence="1">Chromosome</location>
    </subcellularLocation>
    <subcellularLocation>
        <location evidence="2">Cytoplasm</location>
    </subcellularLocation>
</comment>
<evidence type="ECO:0000256" key="3">
    <source>
        <dbReference type="ARBA" id="ARBA00009471"/>
    </source>
</evidence>
<comment type="similarity">
    <text evidence="3 11">Belongs to the CND2 (condensin subunit 2) family.</text>
</comment>
<evidence type="ECO:0000256" key="10">
    <source>
        <dbReference type="ARBA" id="ARBA00023306"/>
    </source>
</evidence>
<evidence type="ECO:0000256" key="12">
    <source>
        <dbReference type="SAM" id="MobiDB-lite"/>
    </source>
</evidence>
<feature type="region of interest" description="Disordered" evidence="12">
    <location>
        <begin position="85"/>
        <end position="112"/>
    </location>
</feature>
<feature type="region of interest" description="Disordered" evidence="12">
    <location>
        <begin position="184"/>
        <end position="211"/>
    </location>
</feature>
<comment type="caution">
    <text evidence="13">The sequence shown here is derived from an EMBL/GenBank/DDBJ whole genome shotgun (WGS) entry which is preliminary data.</text>
</comment>
<keyword evidence="9 11" id="KW-0226">DNA condensation</keyword>
<feature type="region of interest" description="Disordered" evidence="12">
    <location>
        <begin position="648"/>
        <end position="667"/>
    </location>
</feature>
<evidence type="ECO:0000256" key="6">
    <source>
        <dbReference type="ARBA" id="ARBA00022490"/>
    </source>
</evidence>
<accession>K0KLJ8</accession>
<feature type="compositionally biased region" description="Low complexity" evidence="12">
    <location>
        <begin position="652"/>
        <end position="662"/>
    </location>
</feature>
<dbReference type="PIRSF" id="PIRSF017126">
    <property type="entry name" value="Condensin_H"/>
    <property type="match status" value="1"/>
</dbReference>
<dbReference type="PANTHER" id="PTHR13108:SF9">
    <property type="entry name" value="CONDENSIN COMPLEX SUBUNIT 2"/>
    <property type="match status" value="1"/>
</dbReference>
<keyword evidence="10 11" id="KW-0131">Cell cycle</keyword>
<dbReference type="GO" id="GO:0003682">
    <property type="term" value="F:chromatin binding"/>
    <property type="evidence" value="ECO:0007669"/>
    <property type="project" value="TreeGrafter"/>
</dbReference>
<dbReference type="GO" id="GO:0005737">
    <property type="term" value="C:cytoplasm"/>
    <property type="evidence" value="ECO:0007669"/>
    <property type="project" value="UniProtKB-SubCell"/>
</dbReference>
<evidence type="ECO:0000313" key="14">
    <source>
        <dbReference type="Proteomes" id="UP000009328"/>
    </source>
</evidence>
<keyword evidence="8 11" id="KW-0498">Mitosis</keyword>
<dbReference type="GO" id="GO:0000796">
    <property type="term" value="C:condensin complex"/>
    <property type="evidence" value="ECO:0007669"/>
    <property type="project" value="InterPro"/>
</dbReference>
<dbReference type="GO" id="GO:0007076">
    <property type="term" value="P:mitotic chromosome condensation"/>
    <property type="evidence" value="ECO:0007669"/>
    <property type="project" value="InterPro"/>
</dbReference>
<dbReference type="AlphaFoldDB" id="K0KLJ8"/>
<evidence type="ECO:0000256" key="7">
    <source>
        <dbReference type="ARBA" id="ARBA00022618"/>
    </source>
</evidence>
<evidence type="ECO:0000256" key="8">
    <source>
        <dbReference type="ARBA" id="ARBA00022776"/>
    </source>
</evidence>
<feature type="compositionally biased region" description="Polar residues" evidence="12">
    <location>
        <begin position="85"/>
        <end position="94"/>
    </location>
</feature>
<name>K0KLJ8_WICCF</name>
<dbReference type="EMBL" id="CAIF01000039">
    <property type="protein sequence ID" value="CCH42229.1"/>
    <property type="molecule type" value="Genomic_DNA"/>
</dbReference>